<name>A0A5C3Q3J5_9APHY</name>
<proteinExistence type="predicted"/>
<evidence type="ECO:0000313" key="2">
    <source>
        <dbReference type="EMBL" id="TFK93023.1"/>
    </source>
</evidence>
<dbReference type="AlphaFoldDB" id="A0A5C3Q3J5"/>
<feature type="compositionally biased region" description="Low complexity" evidence="1">
    <location>
        <begin position="25"/>
        <end position="36"/>
    </location>
</feature>
<feature type="region of interest" description="Disordered" evidence="1">
    <location>
        <begin position="1"/>
        <end position="37"/>
    </location>
</feature>
<accession>A0A5C3Q3J5</accession>
<keyword evidence="3" id="KW-1185">Reference proteome</keyword>
<feature type="compositionally biased region" description="Polar residues" evidence="1">
    <location>
        <begin position="1"/>
        <end position="10"/>
    </location>
</feature>
<dbReference type="EMBL" id="ML210988">
    <property type="protein sequence ID" value="TFK93023.1"/>
    <property type="molecule type" value="Genomic_DNA"/>
</dbReference>
<reference evidence="2 3" key="1">
    <citation type="journal article" date="2019" name="Nat. Ecol. Evol.">
        <title>Megaphylogeny resolves global patterns of mushroom evolution.</title>
        <authorList>
            <person name="Varga T."/>
            <person name="Krizsan K."/>
            <person name="Foldi C."/>
            <person name="Dima B."/>
            <person name="Sanchez-Garcia M."/>
            <person name="Sanchez-Ramirez S."/>
            <person name="Szollosi G.J."/>
            <person name="Szarkandi J.G."/>
            <person name="Papp V."/>
            <person name="Albert L."/>
            <person name="Andreopoulos W."/>
            <person name="Angelini C."/>
            <person name="Antonin V."/>
            <person name="Barry K.W."/>
            <person name="Bougher N.L."/>
            <person name="Buchanan P."/>
            <person name="Buyck B."/>
            <person name="Bense V."/>
            <person name="Catcheside P."/>
            <person name="Chovatia M."/>
            <person name="Cooper J."/>
            <person name="Damon W."/>
            <person name="Desjardin D."/>
            <person name="Finy P."/>
            <person name="Geml J."/>
            <person name="Haridas S."/>
            <person name="Hughes K."/>
            <person name="Justo A."/>
            <person name="Karasinski D."/>
            <person name="Kautmanova I."/>
            <person name="Kiss B."/>
            <person name="Kocsube S."/>
            <person name="Kotiranta H."/>
            <person name="LaButti K.M."/>
            <person name="Lechner B.E."/>
            <person name="Liimatainen K."/>
            <person name="Lipzen A."/>
            <person name="Lukacs Z."/>
            <person name="Mihaltcheva S."/>
            <person name="Morgado L.N."/>
            <person name="Niskanen T."/>
            <person name="Noordeloos M.E."/>
            <person name="Ohm R.A."/>
            <person name="Ortiz-Santana B."/>
            <person name="Ovrebo C."/>
            <person name="Racz N."/>
            <person name="Riley R."/>
            <person name="Savchenko A."/>
            <person name="Shiryaev A."/>
            <person name="Soop K."/>
            <person name="Spirin V."/>
            <person name="Szebenyi C."/>
            <person name="Tomsovsky M."/>
            <person name="Tulloss R.E."/>
            <person name="Uehling J."/>
            <person name="Grigoriev I.V."/>
            <person name="Vagvolgyi C."/>
            <person name="Papp T."/>
            <person name="Martin F.M."/>
            <person name="Miettinen O."/>
            <person name="Hibbett D.S."/>
            <person name="Nagy L.G."/>
        </authorList>
    </citation>
    <scope>NUCLEOTIDE SEQUENCE [LARGE SCALE GENOMIC DNA]</scope>
    <source>
        <strain evidence="2 3">HHB13444</strain>
    </source>
</reference>
<dbReference type="InParanoid" id="A0A5C3Q3J5"/>
<evidence type="ECO:0000313" key="3">
    <source>
        <dbReference type="Proteomes" id="UP000308197"/>
    </source>
</evidence>
<organism evidence="2 3">
    <name type="scientific">Polyporus arcularius HHB13444</name>
    <dbReference type="NCBI Taxonomy" id="1314778"/>
    <lineage>
        <taxon>Eukaryota</taxon>
        <taxon>Fungi</taxon>
        <taxon>Dikarya</taxon>
        <taxon>Basidiomycota</taxon>
        <taxon>Agaricomycotina</taxon>
        <taxon>Agaricomycetes</taxon>
        <taxon>Polyporales</taxon>
        <taxon>Polyporaceae</taxon>
        <taxon>Polyporus</taxon>
    </lineage>
</organism>
<dbReference type="Proteomes" id="UP000308197">
    <property type="component" value="Unassembled WGS sequence"/>
</dbReference>
<evidence type="ECO:0000256" key="1">
    <source>
        <dbReference type="SAM" id="MobiDB-lite"/>
    </source>
</evidence>
<protein>
    <submittedName>
        <fullName evidence="2">Uncharacterized protein</fullName>
    </submittedName>
</protein>
<sequence>MASSSKSSGPNKDKKRAAPEPPPGGSTSTSTSAGSSKFDAVSKAILSPFTSRKHDSAKILSDCACSFCRILSKLDAERWANRRLCYFICSRWSP</sequence>
<gene>
    <name evidence="2" type="ORF">K466DRAFT_168933</name>
</gene>